<feature type="compositionally biased region" description="Low complexity" evidence="7">
    <location>
        <begin position="31"/>
        <end position="42"/>
    </location>
</feature>
<dbReference type="Proteomes" id="UP000318141">
    <property type="component" value="Unassembled WGS sequence"/>
</dbReference>
<keyword evidence="10" id="KW-1185">Reference proteome</keyword>
<name>A0A562BTA2_9BURK</name>
<evidence type="ECO:0000256" key="3">
    <source>
        <dbReference type="ARBA" id="ARBA00022576"/>
    </source>
</evidence>
<dbReference type="EC" id="2.6.1.-" evidence="6"/>
<evidence type="ECO:0000256" key="1">
    <source>
        <dbReference type="ARBA" id="ARBA00001933"/>
    </source>
</evidence>
<dbReference type="GO" id="GO:0006520">
    <property type="term" value="P:amino acid metabolic process"/>
    <property type="evidence" value="ECO:0007669"/>
    <property type="project" value="InterPro"/>
</dbReference>
<dbReference type="InterPro" id="IPR004839">
    <property type="entry name" value="Aminotransferase_I/II_large"/>
</dbReference>
<comment type="cofactor">
    <cofactor evidence="1 6">
        <name>pyridoxal 5'-phosphate</name>
        <dbReference type="ChEBI" id="CHEBI:597326"/>
    </cofactor>
</comment>
<gene>
    <name evidence="9" type="ORF">L602_001200000640</name>
</gene>
<evidence type="ECO:0000313" key="9">
    <source>
        <dbReference type="EMBL" id="TWG88471.1"/>
    </source>
</evidence>
<sequence>MNDIVLSPLALHDDAPQRPRNIARNIDGAQPSGRAGAPRAAASDIARIEPSHLVAVAREAFRRQDIDFLCFGESDRNSPPSAKVTLKAALDDGTTHTRYPDIRGMPILREAMAGYLSALHRRPVGESRVLITASGMAAINVAFSAVVRPGDAVVVHGPGWPNPSNLARLRGAELREVALSERDGVFSLDLDALAVALRGARAFVLNSPNNPTGWTADEPTLRAILALCRKLGVWIIADEVYSRIVYGQRPAAPSMLDVIEPDDRVIVCNSFSKAWAMTGWRVGWMVVPEGTRDAIGELVEITHSGVAPYSQRGALAALADENFVAGFLDHCRRGRALVAGALGDLPGVTYRQPEGAFYAFLKVDGLDDSLMLAMTLVREYGVALAPGSAFGASGEGFLRVCFAQSPERLTRALDRFATGLRALRARGASMH</sequence>
<dbReference type="GO" id="GO:0030170">
    <property type="term" value="F:pyridoxal phosphate binding"/>
    <property type="evidence" value="ECO:0007669"/>
    <property type="project" value="InterPro"/>
</dbReference>
<dbReference type="AlphaFoldDB" id="A0A562BTA2"/>
<evidence type="ECO:0000256" key="4">
    <source>
        <dbReference type="ARBA" id="ARBA00022679"/>
    </source>
</evidence>
<evidence type="ECO:0000256" key="7">
    <source>
        <dbReference type="SAM" id="MobiDB-lite"/>
    </source>
</evidence>
<feature type="region of interest" description="Disordered" evidence="7">
    <location>
        <begin position="15"/>
        <end position="42"/>
    </location>
</feature>
<accession>A0A562BTA2</accession>
<evidence type="ECO:0000256" key="5">
    <source>
        <dbReference type="ARBA" id="ARBA00022898"/>
    </source>
</evidence>
<protein>
    <recommendedName>
        <fullName evidence="6">Aminotransferase</fullName>
        <ecNumber evidence="6">2.6.1.-</ecNumber>
    </recommendedName>
</protein>
<keyword evidence="4 6" id="KW-0808">Transferase</keyword>
<dbReference type="InterPro" id="IPR050596">
    <property type="entry name" value="AspAT/PAT-like"/>
</dbReference>
<feature type="domain" description="Aminotransferase class I/classII large" evidence="8">
    <location>
        <begin position="74"/>
        <end position="416"/>
    </location>
</feature>
<dbReference type="PANTHER" id="PTHR46383">
    <property type="entry name" value="ASPARTATE AMINOTRANSFERASE"/>
    <property type="match status" value="1"/>
</dbReference>
<comment type="similarity">
    <text evidence="2 6">Belongs to the class-I pyridoxal-phosphate-dependent aminotransferase family.</text>
</comment>
<evidence type="ECO:0000256" key="6">
    <source>
        <dbReference type="RuleBase" id="RU000481"/>
    </source>
</evidence>
<dbReference type="SUPFAM" id="SSF53383">
    <property type="entry name" value="PLP-dependent transferases"/>
    <property type="match status" value="1"/>
</dbReference>
<keyword evidence="3 6" id="KW-0032">Aminotransferase</keyword>
<dbReference type="NCBIfam" id="NF004770">
    <property type="entry name" value="PRK06108.1"/>
    <property type="match status" value="1"/>
</dbReference>
<dbReference type="CDD" id="cd00609">
    <property type="entry name" value="AAT_like"/>
    <property type="match status" value="1"/>
</dbReference>
<dbReference type="GO" id="GO:0008483">
    <property type="term" value="F:transaminase activity"/>
    <property type="evidence" value="ECO:0007669"/>
    <property type="project" value="UniProtKB-KW"/>
</dbReference>
<reference evidence="9 10" key="1">
    <citation type="submission" date="2019-07" db="EMBL/GenBank/DDBJ databases">
        <title>Genome sequencing of lignin-degrading bacterial isolates.</title>
        <authorList>
            <person name="Gladden J."/>
        </authorList>
    </citation>
    <scope>NUCLEOTIDE SEQUENCE [LARGE SCALE GENOMIC DNA]</scope>
    <source>
        <strain evidence="9 10">J11</strain>
    </source>
</reference>
<dbReference type="InterPro" id="IPR015421">
    <property type="entry name" value="PyrdxlP-dep_Trfase_major"/>
</dbReference>
<comment type="caution">
    <text evidence="9">The sequence shown here is derived from an EMBL/GenBank/DDBJ whole genome shotgun (WGS) entry which is preliminary data.</text>
</comment>
<dbReference type="Gene3D" id="3.40.640.10">
    <property type="entry name" value="Type I PLP-dependent aspartate aminotransferase-like (Major domain)"/>
    <property type="match status" value="1"/>
</dbReference>
<dbReference type="InterPro" id="IPR015424">
    <property type="entry name" value="PyrdxlP-dep_Trfase"/>
</dbReference>
<dbReference type="Pfam" id="PF00155">
    <property type="entry name" value="Aminotran_1_2"/>
    <property type="match status" value="1"/>
</dbReference>
<evidence type="ECO:0000256" key="2">
    <source>
        <dbReference type="ARBA" id="ARBA00007441"/>
    </source>
</evidence>
<proteinExistence type="inferred from homology"/>
<dbReference type="PANTHER" id="PTHR46383:SF1">
    <property type="entry name" value="ASPARTATE AMINOTRANSFERASE"/>
    <property type="match status" value="1"/>
</dbReference>
<organism evidence="9 10">
    <name type="scientific">Cupriavidus gilardii J11</name>
    <dbReference type="NCBI Taxonomy" id="936133"/>
    <lineage>
        <taxon>Bacteria</taxon>
        <taxon>Pseudomonadati</taxon>
        <taxon>Pseudomonadota</taxon>
        <taxon>Betaproteobacteria</taxon>
        <taxon>Burkholderiales</taxon>
        <taxon>Burkholderiaceae</taxon>
        <taxon>Cupriavidus</taxon>
    </lineage>
</organism>
<dbReference type="InterPro" id="IPR004838">
    <property type="entry name" value="NHTrfase_class1_PyrdxlP-BS"/>
</dbReference>
<keyword evidence="5" id="KW-0663">Pyridoxal phosphate</keyword>
<evidence type="ECO:0000313" key="10">
    <source>
        <dbReference type="Proteomes" id="UP000318141"/>
    </source>
</evidence>
<dbReference type="PROSITE" id="PS00105">
    <property type="entry name" value="AA_TRANSFER_CLASS_1"/>
    <property type="match status" value="1"/>
</dbReference>
<dbReference type="EMBL" id="VLJN01000004">
    <property type="protein sequence ID" value="TWG88471.1"/>
    <property type="molecule type" value="Genomic_DNA"/>
</dbReference>
<evidence type="ECO:0000259" key="8">
    <source>
        <dbReference type="Pfam" id="PF00155"/>
    </source>
</evidence>